<gene>
    <name evidence="2" type="ORF">B0T20DRAFT_348887</name>
</gene>
<evidence type="ECO:0000313" key="2">
    <source>
        <dbReference type="EMBL" id="KAK3401095.1"/>
    </source>
</evidence>
<accession>A0AAE0UER2</accession>
<protein>
    <submittedName>
        <fullName evidence="2">Heterokaryon incompatibility protein-domain-containing protein</fullName>
    </submittedName>
</protein>
<dbReference type="PANTHER" id="PTHR33112:SF8">
    <property type="entry name" value="HETEROKARYON INCOMPATIBILITY DOMAIN-CONTAINING PROTEIN"/>
    <property type="match status" value="1"/>
</dbReference>
<sequence length="418" mass="47406">MLTEVLLDTDILYPQLVSNHAEECLPFSTGSTDALKPAKVWLQDCLQYHQDCHPDDFSPGSERLPTRLVDIGDVQGHITPRLVITPNSATLANTPYLTLSHSWAITAVHNIKLSVSNLTTLQEVIPWDGLSQTFKDALKIAQSLGYRYIWIDSLCIIQDSREDWEREALTMSTVYGHSICNLAALDIDGVDQCFAERNPLEFVPCRISKPNAQSTIYAATRDKGLRRFPEPGRIPLLDRGWVFQERMLPPRLLHFGGEQVYWECRHHAISEAHPIKKNFDEYLWTFGPFTPRGKLRALCDTTTEPKARNDLDFTPTSGQVTTMDPTLLKLLQHWQEILTNYTITSLTCSSDRLIALAGVVQTIKFQTGLTYLPISGTWKEFWPLDLLWNFRQVLALRFPSDTGAPSWSWAATEGAKEF</sequence>
<dbReference type="EMBL" id="JAUTDP010000003">
    <property type="protein sequence ID" value="KAK3401095.1"/>
    <property type="molecule type" value="Genomic_DNA"/>
</dbReference>
<comment type="caution">
    <text evidence="2">The sequence shown here is derived from an EMBL/GenBank/DDBJ whole genome shotgun (WGS) entry which is preliminary data.</text>
</comment>
<dbReference type="PANTHER" id="PTHR33112">
    <property type="entry name" value="DOMAIN PROTEIN, PUTATIVE-RELATED"/>
    <property type="match status" value="1"/>
</dbReference>
<reference evidence="2" key="1">
    <citation type="journal article" date="2023" name="Mol. Phylogenet. Evol.">
        <title>Genome-scale phylogeny and comparative genomics of the fungal order Sordariales.</title>
        <authorList>
            <person name="Hensen N."/>
            <person name="Bonometti L."/>
            <person name="Westerberg I."/>
            <person name="Brannstrom I.O."/>
            <person name="Guillou S."/>
            <person name="Cros-Aarteil S."/>
            <person name="Calhoun S."/>
            <person name="Haridas S."/>
            <person name="Kuo A."/>
            <person name="Mondo S."/>
            <person name="Pangilinan J."/>
            <person name="Riley R."/>
            <person name="LaButti K."/>
            <person name="Andreopoulos B."/>
            <person name="Lipzen A."/>
            <person name="Chen C."/>
            <person name="Yan M."/>
            <person name="Daum C."/>
            <person name="Ng V."/>
            <person name="Clum A."/>
            <person name="Steindorff A."/>
            <person name="Ohm R.A."/>
            <person name="Martin F."/>
            <person name="Silar P."/>
            <person name="Natvig D.O."/>
            <person name="Lalanne C."/>
            <person name="Gautier V."/>
            <person name="Ament-Velasquez S.L."/>
            <person name="Kruys A."/>
            <person name="Hutchinson M.I."/>
            <person name="Powell A.J."/>
            <person name="Barry K."/>
            <person name="Miller A.N."/>
            <person name="Grigoriev I.V."/>
            <person name="Debuchy R."/>
            <person name="Gladieux P."/>
            <person name="Hiltunen Thoren M."/>
            <person name="Johannesson H."/>
        </authorList>
    </citation>
    <scope>NUCLEOTIDE SEQUENCE</scope>
    <source>
        <strain evidence="2">FGSC 1904</strain>
    </source>
</reference>
<proteinExistence type="predicted"/>
<keyword evidence="3" id="KW-1185">Reference proteome</keyword>
<dbReference type="Proteomes" id="UP001281003">
    <property type="component" value="Unassembled WGS sequence"/>
</dbReference>
<name>A0AAE0UER2_SORBR</name>
<feature type="domain" description="Heterokaryon incompatibility" evidence="1">
    <location>
        <begin position="96"/>
        <end position="245"/>
    </location>
</feature>
<dbReference type="AlphaFoldDB" id="A0AAE0UER2"/>
<evidence type="ECO:0000313" key="3">
    <source>
        <dbReference type="Proteomes" id="UP001281003"/>
    </source>
</evidence>
<dbReference type="InterPro" id="IPR010730">
    <property type="entry name" value="HET"/>
</dbReference>
<evidence type="ECO:0000259" key="1">
    <source>
        <dbReference type="Pfam" id="PF06985"/>
    </source>
</evidence>
<organism evidence="2 3">
    <name type="scientific">Sordaria brevicollis</name>
    <dbReference type="NCBI Taxonomy" id="83679"/>
    <lineage>
        <taxon>Eukaryota</taxon>
        <taxon>Fungi</taxon>
        <taxon>Dikarya</taxon>
        <taxon>Ascomycota</taxon>
        <taxon>Pezizomycotina</taxon>
        <taxon>Sordariomycetes</taxon>
        <taxon>Sordariomycetidae</taxon>
        <taxon>Sordariales</taxon>
        <taxon>Sordariaceae</taxon>
        <taxon>Sordaria</taxon>
    </lineage>
</organism>
<dbReference type="Pfam" id="PF06985">
    <property type="entry name" value="HET"/>
    <property type="match status" value="1"/>
</dbReference>
<reference evidence="2" key="2">
    <citation type="submission" date="2023-07" db="EMBL/GenBank/DDBJ databases">
        <authorList>
            <consortium name="Lawrence Berkeley National Laboratory"/>
            <person name="Haridas S."/>
            <person name="Hensen N."/>
            <person name="Bonometti L."/>
            <person name="Westerberg I."/>
            <person name="Brannstrom I.O."/>
            <person name="Guillou S."/>
            <person name="Cros-Aarteil S."/>
            <person name="Calhoun S."/>
            <person name="Kuo A."/>
            <person name="Mondo S."/>
            <person name="Pangilinan J."/>
            <person name="Riley R."/>
            <person name="LaButti K."/>
            <person name="Andreopoulos B."/>
            <person name="Lipzen A."/>
            <person name="Chen C."/>
            <person name="Yanf M."/>
            <person name="Daum C."/>
            <person name="Ng V."/>
            <person name="Clum A."/>
            <person name="Steindorff A."/>
            <person name="Ohm R."/>
            <person name="Martin F."/>
            <person name="Silar P."/>
            <person name="Natvig D."/>
            <person name="Lalanne C."/>
            <person name="Gautier V."/>
            <person name="Ament-velasquez S.L."/>
            <person name="Kruys A."/>
            <person name="Hutchinson M.I."/>
            <person name="Powell A.J."/>
            <person name="Barry K."/>
            <person name="Miller A.N."/>
            <person name="Grigoriev I.V."/>
            <person name="Debuchy R."/>
            <person name="Gladieux P."/>
            <person name="Thoren M.H."/>
            <person name="Johannesson H."/>
        </authorList>
    </citation>
    <scope>NUCLEOTIDE SEQUENCE</scope>
    <source>
        <strain evidence="2">FGSC 1904</strain>
    </source>
</reference>